<organism evidence="1 2">
    <name type="scientific">Dreissena polymorpha</name>
    <name type="common">Zebra mussel</name>
    <name type="synonym">Mytilus polymorpha</name>
    <dbReference type="NCBI Taxonomy" id="45954"/>
    <lineage>
        <taxon>Eukaryota</taxon>
        <taxon>Metazoa</taxon>
        <taxon>Spiralia</taxon>
        <taxon>Lophotrochozoa</taxon>
        <taxon>Mollusca</taxon>
        <taxon>Bivalvia</taxon>
        <taxon>Autobranchia</taxon>
        <taxon>Heteroconchia</taxon>
        <taxon>Euheterodonta</taxon>
        <taxon>Imparidentia</taxon>
        <taxon>Neoheterodontei</taxon>
        <taxon>Myida</taxon>
        <taxon>Dreissenoidea</taxon>
        <taxon>Dreissenidae</taxon>
        <taxon>Dreissena</taxon>
    </lineage>
</organism>
<dbReference type="EMBL" id="JAIWYP010000004">
    <property type="protein sequence ID" value="KAH3841985.1"/>
    <property type="molecule type" value="Genomic_DNA"/>
</dbReference>
<proteinExistence type="predicted"/>
<protein>
    <submittedName>
        <fullName evidence="1">Uncharacterized protein</fullName>
    </submittedName>
</protein>
<comment type="caution">
    <text evidence="1">The sequence shown here is derived from an EMBL/GenBank/DDBJ whole genome shotgun (WGS) entry which is preliminary data.</text>
</comment>
<name>A0A9D4KL89_DREPO</name>
<evidence type="ECO:0000313" key="2">
    <source>
        <dbReference type="Proteomes" id="UP000828390"/>
    </source>
</evidence>
<evidence type="ECO:0000313" key="1">
    <source>
        <dbReference type="EMBL" id="KAH3841985.1"/>
    </source>
</evidence>
<reference evidence="1" key="2">
    <citation type="submission" date="2020-11" db="EMBL/GenBank/DDBJ databases">
        <authorList>
            <person name="McCartney M.A."/>
            <person name="Auch B."/>
            <person name="Kono T."/>
            <person name="Mallez S."/>
            <person name="Becker A."/>
            <person name="Gohl D.M."/>
            <person name="Silverstein K.A.T."/>
            <person name="Koren S."/>
            <person name="Bechman K.B."/>
            <person name="Herman A."/>
            <person name="Abrahante J.E."/>
            <person name="Garbe J."/>
        </authorList>
    </citation>
    <scope>NUCLEOTIDE SEQUENCE</scope>
    <source>
        <strain evidence="1">Duluth1</strain>
        <tissue evidence="1">Whole animal</tissue>
    </source>
</reference>
<dbReference type="AlphaFoldDB" id="A0A9D4KL89"/>
<dbReference type="Proteomes" id="UP000828390">
    <property type="component" value="Unassembled WGS sequence"/>
</dbReference>
<reference evidence="1" key="1">
    <citation type="journal article" date="2019" name="bioRxiv">
        <title>The Genome of the Zebra Mussel, Dreissena polymorpha: A Resource for Invasive Species Research.</title>
        <authorList>
            <person name="McCartney M.A."/>
            <person name="Auch B."/>
            <person name="Kono T."/>
            <person name="Mallez S."/>
            <person name="Zhang Y."/>
            <person name="Obille A."/>
            <person name="Becker A."/>
            <person name="Abrahante J.E."/>
            <person name="Garbe J."/>
            <person name="Badalamenti J.P."/>
            <person name="Herman A."/>
            <person name="Mangelson H."/>
            <person name="Liachko I."/>
            <person name="Sullivan S."/>
            <person name="Sone E.D."/>
            <person name="Koren S."/>
            <person name="Silverstein K.A.T."/>
            <person name="Beckman K.B."/>
            <person name="Gohl D.M."/>
        </authorList>
    </citation>
    <scope>NUCLEOTIDE SEQUENCE</scope>
    <source>
        <strain evidence="1">Duluth1</strain>
        <tissue evidence="1">Whole animal</tissue>
    </source>
</reference>
<gene>
    <name evidence="1" type="ORF">DPMN_115473</name>
</gene>
<accession>A0A9D4KL89</accession>
<keyword evidence="2" id="KW-1185">Reference proteome</keyword>
<sequence length="134" mass="15422">MVYCSRIIVSPSISFFCYEYVYAYYDVDKEELLCCFNTRQRGRPEKNRIPSDSIAEDYQNTMDTMPLDAPIDKELVETISSAVKQSVTANMETILKGMIYSIVDGDVSSLRTRITLVEANEIHRKENKLKRSCL</sequence>